<feature type="transmembrane region" description="Helical" evidence="5">
    <location>
        <begin position="126"/>
        <end position="146"/>
    </location>
</feature>
<proteinExistence type="predicted"/>
<evidence type="ECO:0000256" key="5">
    <source>
        <dbReference type="SAM" id="Phobius"/>
    </source>
</evidence>
<evidence type="ECO:0000313" key="6">
    <source>
        <dbReference type="EMBL" id="TMU55969.1"/>
    </source>
</evidence>
<dbReference type="EMBL" id="VCNI01000001">
    <property type="protein sequence ID" value="TMU55969.1"/>
    <property type="molecule type" value="Genomic_DNA"/>
</dbReference>
<keyword evidence="4 5" id="KW-0472">Membrane</keyword>
<evidence type="ECO:0000256" key="4">
    <source>
        <dbReference type="ARBA" id="ARBA00023136"/>
    </source>
</evidence>
<evidence type="ECO:0000256" key="1">
    <source>
        <dbReference type="ARBA" id="ARBA00004141"/>
    </source>
</evidence>
<evidence type="ECO:0000313" key="7">
    <source>
        <dbReference type="Proteomes" id="UP000751614"/>
    </source>
</evidence>
<gene>
    <name evidence="6" type="ORF">FGG15_00030</name>
</gene>
<reference evidence="6 7" key="1">
    <citation type="submission" date="2019-05" db="EMBL/GenBank/DDBJ databases">
        <title>Flagellimonas sp. AsT0115, sp. nov., isolated from a marine red algae, Asparagopsis taxiformis.</title>
        <authorList>
            <person name="Kim J."/>
            <person name="Jeong S.E."/>
            <person name="Jeon C.O."/>
        </authorList>
    </citation>
    <scope>NUCLEOTIDE SEQUENCE [LARGE SCALE GENOMIC DNA]</scope>
    <source>
        <strain evidence="6 7">AsT0115</strain>
    </source>
</reference>
<feature type="transmembrane region" description="Helical" evidence="5">
    <location>
        <begin position="6"/>
        <end position="24"/>
    </location>
</feature>
<feature type="transmembrane region" description="Helical" evidence="5">
    <location>
        <begin position="36"/>
        <end position="54"/>
    </location>
</feature>
<accession>A0ABY2WLS6</accession>
<feature type="transmembrane region" description="Helical" evidence="5">
    <location>
        <begin position="185"/>
        <end position="204"/>
    </location>
</feature>
<feature type="transmembrane region" description="Helical" evidence="5">
    <location>
        <begin position="66"/>
        <end position="83"/>
    </location>
</feature>
<protein>
    <submittedName>
        <fullName evidence="6">ZIP family metal transporter</fullName>
    </submittedName>
</protein>
<name>A0ABY2WLS6_9FLAO</name>
<keyword evidence="7" id="KW-1185">Reference proteome</keyword>
<dbReference type="PANTHER" id="PTHR11040:SF44">
    <property type="entry name" value="PROTEIN ZNTC-RELATED"/>
    <property type="match status" value="1"/>
</dbReference>
<dbReference type="InterPro" id="IPR003689">
    <property type="entry name" value="ZIP"/>
</dbReference>
<feature type="transmembrane region" description="Helical" evidence="5">
    <location>
        <begin position="153"/>
        <end position="173"/>
    </location>
</feature>
<dbReference type="Pfam" id="PF02535">
    <property type="entry name" value="Zip"/>
    <property type="match status" value="1"/>
</dbReference>
<comment type="caution">
    <text evidence="6">The sequence shown here is derived from an EMBL/GenBank/DDBJ whole genome shotgun (WGS) entry which is preliminary data.</text>
</comment>
<evidence type="ECO:0000256" key="2">
    <source>
        <dbReference type="ARBA" id="ARBA00022692"/>
    </source>
</evidence>
<keyword evidence="2 5" id="KW-0812">Transmembrane</keyword>
<dbReference type="RefSeq" id="WP_138831923.1">
    <property type="nucleotide sequence ID" value="NZ_VCNI01000001.1"/>
</dbReference>
<organism evidence="6 7">
    <name type="scientific">Flagellimonas algicola</name>
    <dbReference type="NCBI Taxonomy" id="2583815"/>
    <lineage>
        <taxon>Bacteria</taxon>
        <taxon>Pseudomonadati</taxon>
        <taxon>Bacteroidota</taxon>
        <taxon>Flavobacteriia</taxon>
        <taxon>Flavobacteriales</taxon>
        <taxon>Flavobacteriaceae</taxon>
        <taxon>Flagellimonas</taxon>
    </lineage>
</organism>
<evidence type="ECO:0000256" key="3">
    <source>
        <dbReference type="ARBA" id="ARBA00022989"/>
    </source>
</evidence>
<comment type="subcellular location">
    <subcellularLocation>
        <location evidence="1">Membrane</location>
        <topology evidence="1">Multi-pass membrane protein</topology>
    </subcellularLocation>
</comment>
<feature type="transmembrane region" description="Helical" evidence="5">
    <location>
        <begin position="211"/>
        <end position="228"/>
    </location>
</feature>
<sequence>MEFPFVLIYVIPILAVWAGFAFVWLTKPKDKKNVRLLLAFSGAFLLAITFFELLPEVYEHHSPRTIAVFILAGILLQIFLEFFSKGAEHGHMHLDLEKTGFPLLLFLSLSLHALIEGTPIHGNEPILYGIIIHKIPVAIVLGIFLLNSKMNKGLAILFMITFSLMTPLGSLLANQSTWLDSYGHLLTALAIGVFLHISTIILFESSQGHSFNLRKLVVIILGVGLAYFL</sequence>
<keyword evidence="3 5" id="KW-1133">Transmembrane helix</keyword>
<feature type="transmembrane region" description="Helical" evidence="5">
    <location>
        <begin position="103"/>
        <end position="120"/>
    </location>
</feature>
<dbReference type="Proteomes" id="UP000751614">
    <property type="component" value="Unassembled WGS sequence"/>
</dbReference>
<dbReference type="PANTHER" id="PTHR11040">
    <property type="entry name" value="ZINC/IRON TRANSPORTER"/>
    <property type="match status" value="1"/>
</dbReference>